<protein>
    <submittedName>
        <fullName evidence="2">Uncharacterized protein</fullName>
    </submittedName>
</protein>
<keyword evidence="1" id="KW-0472">Membrane</keyword>
<accession>A0A843VF01</accession>
<keyword evidence="1" id="KW-1133">Transmembrane helix</keyword>
<name>A0A843VF01_COLES</name>
<keyword evidence="3" id="KW-1185">Reference proteome</keyword>
<proteinExistence type="predicted"/>
<keyword evidence="1" id="KW-0812">Transmembrane</keyword>
<feature type="transmembrane region" description="Helical" evidence="1">
    <location>
        <begin position="136"/>
        <end position="164"/>
    </location>
</feature>
<reference evidence="2" key="1">
    <citation type="submission" date="2017-07" db="EMBL/GenBank/DDBJ databases">
        <title>Taro Niue Genome Assembly and Annotation.</title>
        <authorList>
            <person name="Atibalentja N."/>
            <person name="Keating K."/>
            <person name="Fields C.J."/>
        </authorList>
    </citation>
    <scope>NUCLEOTIDE SEQUENCE</scope>
    <source>
        <strain evidence="2">Niue_2</strain>
        <tissue evidence="2">Leaf</tissue>
    </source>
</reference>
<organism evidence="2 3">
    <name type="scientific">Colocasia esculenta</name>
    <name type="common">Wild taro</name>
    <name type="synonym">Arum esculentum</name>
    <dbReference type="NCBI Taxonomy" id="4460"/>
    <lineage>
        <taxon>Eukaryota</taxon>
        <taxon>Viridiplantae</taxon>
        <taxon>Streptophyta</taxon>
        <taxon>Embryophyta</taxon>
        <taxon>Tracheophyta</taxon>
        <taxon>Spermatophyta</taxon>
        <taxon>Magnoliopsida</taxon>
        <taxon>Liliopsida</taxon>
        <taxon>Araceae</taxon>
        <taxon>Aroideae</taxon>
        <taxon>Colocasieae</taxon>
        <taxon>Colocasia</taxon>
    </lineage>
</organism>
<dbReference type="AlphaFoldDB" id="A0A843VF01"/>
<sequence length="268" mass="30232">MKDQENIALRRMHTVLTKTGQHSRLEAAQDQPKRFQAWAIPKLPSFRGTSSSGLITQLIKPWFGAPDRAGPIPPNRIGSGRIRCAARPMRPDPFLAGGSSPMRCDPARHCRIGRDPPDTLKKCRRCAAHRDSTVPFLHFSVIFFVYGLDLVVLQMLVVTVVVTVEVEVVMVVRAEEEVRVVREEEVRVVREEEVACQSQRSNFFGVQHKIAVMVPHFGTIEGKGFHLAVKEEWCINISMTIKTTNSLAWRTTTDDVYISLTSYLPQIN</sequence>
<comment type="caution">
    <text evidence="2">The sequence shown here is derived from an EMBL/GenBank/DDBJ whole genome shotgun (WGS) entry which is preliminary data.</text>
</comment>
<dbReference type="EMBL" id="NMUH01001398">
    <property type="protein sequence ID" value="MQL91984.1"/>
    <property type="molecule type" value="Genomic_DNA"/>
</dbReference>
<evidence type="ECO:0000313" key="2">
    <source>
        <dbReference type="EMBL" id="MQL91984.1"/>
    </source>
</evidence>
<evidence type="ECO:0000256" key="1">
    <source>
        <dbReference type="SAM" id="Phobius"/>
    </source>
</evidence>
<dbReference type="Proteomes" id="UP000652761">
    <property type="component" value="Unassembled WGS sequence"/>
</dbReference>
<gene>
    <name evidence="2" type="ORF">Taro_024605</name>
</gene>
<evidence type="ECO:0000313" key="3">
    <source>
        <dbReference type="Proteomes" id="UP000652761"/>
    </source>
</evidence>